<protein>
    <submittedName>
        <fullName evidence="1">Uncharacterized protein</fullName>
    </submittedName>
</protein>
<name>A0A4V6ILF4_9BACT</name>
<evidence type="ECO:0000313" key="2">
    <source>
        <dbReference type="Proteomes" id="UP000507962"/>
    </source>
</evidence>
<sequence length="128" mass="14203">MSTLTVKNFAACTHEDVADAVLTLAAPLCAACDDDAMKHHLISLAVTGWNLSLFESREKEGYRSQVEERLPAQLPAEQKEVFVRFVLDLITAKQSRYPAMMKGIKSWDLRTDNGELTLSVEALPVKPV</sequence>
<accession>A0A4V6ILF4</accession>
<proteinExistence type="predicted"/>
<keyword evidence="2" id="KW-1185">Reference proteome</keyword>
<gene>
    <name evidence="1" type="ORF">MSL71_23370</name>
</gene>
<dbReference type="Proteomes" id="UP000507962">
    <property type="component" value="Unassembled WGS sequence"/>
</dbReference>
<dbReference type="AlphaFoldDB" id="A0A4V6ILF4"/>
<evidence type="ECO:0000313" key="1">
    <source>
        <dbReference type="EMBL" id="VFQ44688.1"/>
    </source>
</evidence>
<dbReference type="EMBL" id="CAADHO010000003">
    <property type="protein sequence ID" value="VFQ44688.1"/>
    <property type="molecule type" value="Genomic_DNA"/>
</dbReference>
<dbReference type="RefSeq" id="WP_180140420.1">
    <property type="nucleotide sequence ID" value="NZ_CAADHO010000003.1"/>
</dbReference>
<organism evidence="1 2">
    <name type="scientific">Desulfoluna butyratoxydans</name>
    <dbReference type="NCBI Taxonomy" id="231438"/>
    <lineage>
        <taxon>Bacteria</taxon>
        <taxon>Pseudomonadati</taxon>
        <taxon>Thermodesulfobacteriota</taxon>
        <taxon>Desulfobacteria</taxon>
        <taxon>Desulfobacterales</taxon>
        <taxon>Desulfolunaceae</taxon>
        <taxon>Desulfoluna</taxon>
    </lineage>
</organism>
<reference evidence="1 2" key="1">
    <citation type="submission" date="2019-03" db="EMBL/GenBank/DDBJ databases">
        <authorList>
            <person name="Nijsse B."/>
        </authorList>
    </citation>
    <scope>NUCLEOTIDE SEQUENCE [LARGE SCALE GENOMIC DNA]</scope>
    <source>
        <strain evidence="1">Desulfoluna butyratoxydans MSL71</strain>
    </source>
</reference>